<feature type="region of interest" description="Disordered" evidence="1">
    <location>
        <begin position="123"/>
        <end position="157"/>
    </location>
</feature>
<dbReference type="HOGENOM" id="CLU_126710_0_0_1"/>
<dbReference type="InterPro" id="IPR006861">
    <property type="entry name" value="HABP4_PAIRBP1-bd"/>
</dbReference>
<dbReference type="Pfam" id="PF04774">
    <property type="entry name" value="HABP4_PAI-RBP1"/>
    <property type="match status" value="1"/>
</dbReference>
<feature type="compositionally biased region" description="Basic and acidic residues" evidence="1">
    <location>
        <begin position="139"/>
        <end position="157"/>
    </location>
</feature>
<feature type="domain" description="Hyaluronan/mRNA-binding protein" evidence="2">
    <location>
        <begin position="20"/>
        <end position="76"/>
    </location>
</feature>
<dbReference type="OrthoDB" id="2562681at2759"/>
<feature type="compositionally biased region" description="Acidic residues" evidence="1">
    <location>
        <begin position="54"/>
        <end position="64"/>
    </location>
</feature>
<feature type="compositionally biased region" description="Low complexity" evidence="1">
    <location>
        <begin position="65"/>
        <end position="84"/>
    </location>
</feature>
<dbReference type="AlphaFoldDB" id="A0A067T1M2"/>
<protein>
    <recommendedName>
        <fullName evidence="2">Hyaluronan/mRNA-binding protein domain-containing protein</fullName>
    </recommendedName>
</protein>
<proteinExistence type="predicted"/>
<evidence type="ECO:0000259" key="2">
    <source>
        <dbReference type="Pfam" id="PF04774"/>
    </source>
</evidence>
<dbReference type="EMBL" id="KL142377">
    <property type="protein sequence ID" value="KDR77006.1"/>
    <property type="molecule type" value="Genomic_DNA"/>
</dbReference>
<feature type="region of interest" description="Disordered" evidence="1">
    <location>
        <begin position="1"/>
        <end position="103"/>
    </location>
</feature>
<evidence type="ECO:0000313" key="3">
    <source>
        <dbReference type="EMBL" id="KDR77006.1"/>
    </source>
</evidence>
<accession>A0A067T1M2</accession>
<keyword evidence="4" id="KW-1185">Reference proteome</keyword>
<evidence type="ECO:0000313" key="4">
    <source>
        <dbReference type="Proteomes" id="UP000027222"/>
    </source>
</evidence>
<evidence type="ECO:0000256" key="1">
    <source>
        <dbReference type="SAM" id="MobiDB-lite"/>
    </source>
</evidence>
<feature type="compositionally biased region" description="Basic and acidic residues" evidence="1">
    <location>
        <begin position="13"/>
        <end position="22"/>
    </location>
</feature>
<sequence>MTRTARATYPRAVIKDRSESRSGLDPGLRKSGAGHHNWGSLADEQQLESAAMADDLEEEEDEAVEVNSAPDESTSRTSRSISPSAKPAIQRSTSGLSEEELEKARQFRKNAFKKSGEIDLTAIARTSVAVVGSPTLTEPLRRTSSEEKAATDDLIRL</sequence>
<organism evidence="3 4">
    <name type="scientific">Galerina marginata (strain CBS 339.88)</name>
    <dbReference type="NCBI Taxonomy" id="685588"/>
    <lineage>
        <taxon>Eukaryota</taxon>
        <taxon>Fungi</taxon>
        <taxon>Dikarya</taxon>
        <taxon>Basidiomycota</taxon>
        <taxon>Agaricomycotina</taxon>
        <taxon>Agaricomycetes</taxon>
        <taxon>Agaricomycetidae</taxon>
        <taxon>Agaricales</taxon>
        <taxon>Agaricineae</taxon>
        <taxon>Strophariaceae</taxon>
        <taxon>Galerina</taxon>
    </lineage>
</organism>
<gene>
    <name evidence="3" type="ORF">GALMADRAFT_120093</name>
</gene>
<dbReference type="STRING" id="685588.A0A067T1M2"/>
<name>A0A067T1M2_GALM3</name>
<dbReference type="Proteomes" id="UP000027222">
    <property type="component" value="Unassembled WGS sequence"/>
</dbReference>
<reference evidence="4" key="1">
    <citation type="journal article" date="2014" name="Proc. Natl. Acad. Sci. U.S.A.">
        <title>Extensive sampling of basidiomycete genomes demonstrates inadequacy of the white-rot/brown-rot paradigm for wood decay fungi.</title>
        <authorList>
            <person name="Riley R."/>
            <person name="Salamov A.A."/>
            <person name="Brown D.W."/>
            <person name="Nagy L.G."/>
            <person name="Floudas D."/>
            <person name="Held B.W."/>
            <person name="Levasseur A."/>
            <person name="Lombard V."/>
            <person name="Morin E."/>
            <person name="Otillar R."/>
            <person name="Lindquist E.A."/>
            <person name="Sun H."/>
            <person name="LaButti K.M."/>
            <person name="Schmutz J."/>
            <person name="Jabbour D."/>
            <person name="Luo H."/>
            <person name="Baker S.E."/>
            <person name="Pisabarro A.G."/>
            <person name="Walton J.D."/>
            <person name="Blanchette R.A."/>
            <person name="Henrissat B."/>
            <person name="Martin F."/>
            <person name="Cullen D."/>
            <person name="Hibbett D.S."/>
            <person name="Grigoriev I.V."/>
        </authorList>
    </citation>
    <scope>NUCLEOTIDE SEQUENCE [LARGE SCALE GENOMIC DNA]</scope>
    <source>
        <strain evidence="4">CBS 339.88</strain>
    </source>
</reference>